<evidence type="ECO:0000259" key="1">
    <source>
        <dbReference type="Pfam" id="PF06259"/>
    </source>
</evidence>
<evidence type="ECO:0000313" key="2">
    <source>
        <dbReference type="EMBL" id="MDR7321336.1"/>
    </source>
</evidence>
<dbReference type="SUPFAM" id="SSF53474">
    <property type="entry name" value="alpha/beta-Hydrolases"/>
    <property type="match status" value="1"/>
</dbReference>
<organism evidence="2 3">
    <name type="scientific">Catenuloplanes niger</name>
    <dbReference type="NCBI Taxonomy" id="587534"/>
    <lineage>
        <taxon>Bacteria</taxon>
        <taxon>Bacillati</taxon>
        <taxon>Actinomycetota</taxon>
        <taxon>Actinomycetes</taxon>
        <taxon>Micromonosporales</taxon>
        <taxon>Micromonosporaceae</taxon>
        <taxon>Catenuloplanes</taxon>
    </lineage>
</organism>
<dbReference type="CDD" id="cd00741">
    <property type="entry name" value="Lipase"/>
    <property type="match status" value="1"/>
</dbReference>
<dbReference type="Pfam" id="PF06259">
    <property type="entry name" value="Abhydrolase_8"/>
    <property type="match status" value="1"/>
</dbReference>
<keyword evidence="3" id="KW-1185">Reference proteome</keyword>
<accession>A0AAE3ZMA0</accession>
<dbReference type="Proteomes" id="UP001183629">
    <property type="component" value="Unassembled WGS sequence"/>
</dbReference>
<feature type="domain" description="DUF1023" evidence="1">
    <location>
        <begin position="85"/>
        <end position="259"/>
    </location>
</feature>
<dbReference type="AlphaFoldDB" id="A0AAE3ZMA0"/>
<dbReference type="EMBL" id="JAVDYC010000001">
    <property type="protein sequence ID" value="MDR7321336.1"/>
    <property type="molecule type" value="Genomic_DNA"/>
</dbReference>
<reference evidence="2 3" key="1">
    <citation type="submission" date="2023-07" db="EMBL/GenBank/DDBJ databases">
        <title>Sequencing the genomes of 1000 actinobacteria strains.</title>
        <authorList>
            <person name="Klenk H.-P."/>
        </authorList>
    </citation>
    <scope>NUCLEOTIDE SEQUENCE [LARGE SCALE GENOMIC DNA]</scope>
    <source>
        <strain evidence="2 3">DSM 44711</strain>
    </source>
</reference>
<dbReference type="InterPro" id="IPR010427">
    <property type="entry name" value="DUF1023"/>
</dbReference>
<proteinExistence type="predicted"/>
<protein>
    <recommendedName>
        <fullName evidence="1">DUF1023 domain-containing protein</fullName>
    </recommendedName>
</protein>
<dbReference type="RefSeq" id="WP_310410285.1">
    <property type="nucleotide sequence ID" value="NZ_JAVDYC010000001.1"/>
</dbReference>
<name>A0AAE3ZMA0_9ACTN</name>
<gene>
    <name evidence="2" type="ORF">J2S44_001586</name>
</gene>
<dbReference type="InterPro" id="IPR029058">
    <property type="entry name" value="AB_hydrolase_fold"/>
</dbReference>
<evidence type="ECO:0000313" key="3">
    <source>
        <dbReference type="Proteomes" id="UP001183629"/>
    </source>
</evidence>
<dbReference type="Gene3D" id="3.40.50.1820">
    <property type="entry name" value="alpha/beta hydrolase"/>
    <property type="match status" value="1"/>
</dbReference>
<sequence>MTGRMLITALVAVVLWAHLPMLPAHHPGRVRPRMAATIAGTLAGCATAPECALRVDRLYALSTASMRAAGPPYATWAGRTFLGFDPRGDGQAVEVVGDLTTAARITVVVPGVATTLGTFTRGLGDVARRAPAVQARAIHRAALARDPHARVAVVAWLGYDPPDGVGVSAARQEVARSGARALTELLAALGSARPGVPVTLVGHSYGAIVAGLAVRAGAPTVTDLVALGAPGIGGAEATDFPGVRVWAARSGADWIARVPAGSLLGFGHGTPPSAPAFGALPLPTAPSTVHDAYLTAGSPTLPAVAALALPTVAAH</sequence>
<comment type="caution">
    <text evidence="2">The sequence shown here is derived from an EMBL/GenBank/DDBJ whole genome shotgun (WGS) entry which is preliminary data.</text>
</comment>